<name>A0ABS8V475_DATST</name>
<dbReference type="Proteomes" id="UP000823775">
    <property type="component" value="Unassembled WGS sequence"/>
</dbReference>
<organism evidence="1 2">
    <name type="scientific">Datura stramonium</name>
    <name type="common">Jimsonweed</name>
    <name type="synonym">Common thornapple</name>
    <dbReference type="NCBI Taxonomy" id="4076"/>
    <lineage>
        <taxon>Eukaryota</taxon>
        <taxon>Viridiplantae</taxon>
        <taxon>Streptophyta</taxon>
        <taxon>Embryophyta</taxon>
        <taxon>Tracheophyta</taxon>
        <taxon>Spermatophyta</taxon>
        <taxon>Magnoliopsida</taxon>
        <taxon>eudicotyledons</taxon>
        <taxon>Gunneridae</taxon>
        <taxon>Pentapetalae</taxon>
        <taxon>asterids</taxon>
        <taxon>lamiids</taxon>
        <taxon>Solanales</taxon>
        <taxon>Solanaceae</taxon>
        <taxon>Solanoideae</taxon>
        <taxon>Datureae</taxon>
        <taxon>Datura</taxon>
    </lineage>
</organism>
<accession>A0ABS8V475</accession>
<sequence>MKVVQYDIVDVLWRVKGFRNPLNMSACNEYLGNKMSSTDPKDVVVITVNIQCILPPTATDVCPVIPEVNDNEFDFGDNTYLPGLNTGLSRSSFVQQDASDSDIHSNHGLIEDDHSLDNEDVVNVEGSHMKTSIIILLLFHIWTPLEESVKHFACMRYGPARTAFRDSQNLKLLDGRKSPTSLPIGKLLWIVLPKYVIVKRERQVVPRDREQRLWKGWWYQEVDAKLIIT</sequence>
<dbReference type="EMBL" id="JACEIK010003494">
    <property type="protein sequence ID" value="MCD9641936.1"/>
    <property type="molecule type" value="Genomic_DNA"/>
</dbReference>
<gene>
    <name evidence="1" type="ORF">HAX54_028422</name>
</gene>
<protein>
    <submittedName>
        <fullName evidence="1">Uncharacterized protein</fullName>
    </submittedName>
</protein>
<comment type="caution">
    <text evidence="1">The sequence shown here is derived from an EMBL/GenBank/DDBJ whole genome shotgun (WGS) entry which is preliminary data.</text>
</comment>
<evidence type="ECO:0000313" key="2">
    <source>
        <dbReference type="Proteomes" id="UP000823775"/>
    </source>
</evidence>
<proteinExistence type="predicted"/>
<keyword evidence="2" id="KW-1185">Reference proteome</keyword>
<reference evidence="1 2" key="1">
    <citation type="journal article" date="2021" name="BMC Genomics">
        <title>Datura genome reveals duplications of psychoactive alkaloid biosynthetic genes and high mutation rate following tissue culture.</title>
        <authorList>
            <person name="Rajewski A."/>
            <person name="Carter-House D."/>
            <person name="Stajich J."/>
            <person name="Litt A."/>
        </authorList>
    </citation>
    <scope>NUCLEOTIDE SEQUENCE [LARGE SCALE GENOMIC DNA]</scope>
    <source>
        <strain evidence="1">AR-01</strain>
    </source>
</reference>
<evidence type="ECO:0000313" key="1">
    <source>
        <dbReference type="EMBL" id="MCD9641936.1"/>
    </source>
</evidence>